<comment type="caution">
    <text evidence="2">The sequence shown here is derived from an EMBL/GenBank/DDBJ whole genome shotgun (WGS) entry which is preliminary data.</text>
</comment>
<feature type="region of interest" description="Disordered" evidence="1">
    <location>
        <begin position="80"/>
        <end position="131"/>
    </location>
</feature>
<gene>
    <name evidence="2" type="ORF">ADUPG1_013312</name>
</gene>
<accession>A0ABQ5K2G9</accession>
<feature type="compositionally biased region" description="Basic and acidic residues" evidence="1">
    <location>
        <begin position="91"/>
        <end position="111"/>
    </location>
</feature>
<name>A0ABQ5K2G9_9EUKA</name>
<keyword evidence="3" id="KW-1185">Reference proteome</keyword>
<evidence type="ECO:0000313" key="3">
    <source>
        <dbReference type="Proteomes" id="UP001057375"/>
    </source>
</evidence>
<reference evidence="2" key="1">
    <citation type="submission" date="2022-03" db="EMBL/GenBank/DDBJ databases">
        <title>Draft genome sequence of Aduncisulcus paluster, a free-living microaerophilic Fornicata.</title>
        <authorList>
            <person name="Yuyama I."/>
            <person name="Kume K."/>
            <person name="Tamura T."/>
            <person name="Inagaki Y."/>
            <person name="Hashimoto T."/>
        </authorList>
    </citation>
    <scope>NUCLEOTIDE SEQUENCE</scope>
    <source>
        <strain evidence="2">NY0171</strain>
    </source>
</reference>
<evidence type="ECO:0000256" key="1">
    <source>
        <dbReference type="SAM" id="MobiDB-lite"/>
    </source>
</evidence>
<organism evidence="2 3">
    <name type="scientific">Aduncisulcus paluster</name>
    <dbReference type="NCBI Taxonomy" id="2918883"/>
    <lineage>
        <taxon>Eukaryota</taxon>
        <taxon>Metamonada</taxon>
        <taxon>Carpediemonas-like organisms</taxon>
        <taxon>Aduncisulcus</taxon>
    </lineage>
</organism>
<feature type="compositionally biased region" description="Polar residues" evidence="1">
    <location>
        <begin position="279"/>
        <end position="293"/>
    </location>
</feature>
<proteinExistence type="predicted"/>
<dbReference type="EMBL" id="BQXS01012645">
    <property type="protein sequence ID" value="GKT26297.1"/>
    <property type="molecule type" value="Genomic_DNA"/>
</dbReference>
<evidence type="ECO:0000313" key="2">
    <source>
        <dbReference type="EMBL" id="GKT26297.1"/>
    </source>
</evidence>
<sequence length="299" mass="34249">MALVKKIPLYCSVKSREDSFHRREKFAPIVSRLISTESYLDENKELKEREKEYTLLELRILAYKKMGKYTMKRRPISHTMDYHSSPVNTTGRKEDTVSDSKTHKSLSKEMPQKISRADGSSSHPTKTKPDYSDNLIVQDVYSLFTKTPERTKQSASSRLAPISTTTAIRKDNISIPLANPPTASYSDETHMYQYTETFDEEIPEGREKERGTYRSQTHKIEHSSYESWLPTGRSRISAIHDNRKDESDCSFQIRADTCCIGDSTPLLQKQMGLDARPSVESTTFDGKTPTSTYKGYFPK</sequence>
<protein>
    <submittedName>
        <fullName evidence="2">Uncharacterized protein</fullName>
    </submittedName>
</protein>
<feature type="region of interest" description="Disordered" evidence="1">
    <location>
        <begin position="278"/>
        <end position="299"/>
    </location>
</feature>
<dbReference type="Proteomes" id="UP001057375">
    <property type="component" value="Unassembled WGS sequence"/>
</dbReference>